<proteinExistence type="predicted"/>
<dbReference type="GO" id="GO:0000785">
    <property type="term" value="C:chromatin"/>
    <property type="evidence" value="ECO:0000318"/>
    <property type="project" value="GO_Central"/>
</dbReference>
<evidence type="ECO:0000313" key="3">
    <source>
        <dbReference type="Proteomes" id="UP000001542"/>
    </source>
</evidence>
<dbReference type="EMBL" id="DS113291">
    <property type="protein sequence ID" value="EAY13063.1"/>
    <property type="molecule type" value="Genomic_DNA"/>
</dbReference>
<dbReference type="KEGG" id="tva:4771036"/>
<feature type="coiled-coil region" evidence="1">
    <location>
        <begin position="6"/>
        <end position="40"/>
    </location>
</feature>
<reference evidence="2" key="1">
    <citation type="submission" date="2006-10" db="EMBL/GenBank/DDBJ databases">
        <authorList>
            <person name="Amadeo P."/>
            <person name="Zhao Q."/>
            <person name="Wortman J."/>
            <person name="Fraser-Liggett C."/>
            <person name="Carlton J."/>
        </authorList>
    </citation>
    <scope>NUCLEOTIDE SEQUENCE</scope>
    <source>
        <strain evidence="2">G3</strain>
    </source>
</reference>
<evidence type="ECO:0000313" key="2">
    <source>
        <dbReference type="EMBL" id="EAY13063.1"/>
    </source>
</evidence>
<keyword evidence="1" id="KW-0175">Coiled coil</keyword>
<sequence>MSKAELAQLERTIQRKQAELDQLEDQIINGKQDKEANSEEMKRFNRLQKMLDKYRKFLFGELNNVNINPTGNLDDLTSKVLAKYNNAIARKEAELDKSIDEYNKTVRDIKDLRKKLASLQDSANEEKSKRDEAKRAKLQAIKDYKNQISEIKDKVLQSKLEFQKLKFPTMEFQALLKGVRQNLGKAQPNLKSFQDQIDDHWEKEDDLEKQCDDYIAKMENKINQLTDQIKQTKTDIEKAKAAQNKFNTEQTEAAKIRNEVAQIKQNQKQFFSKFNNEISARKLNWGMKIDNVDKTLFNLIGNQMQVSVSELSASNQKLLDKKDLIQPVRQVVASDIKPSVIPVPPAGIKKYIEMRNEATKLCSDKQEIKYFLYGLDRLIQIYKQKKKQRDDSKAKYEKDQVTFETNYLAQVTIARRGKVRF</sequence>
<dbReference type="GO" id="GO:0000796">
    <property type="term" value="C:condensin complex"/>
    <property type="evidence" value="ECO:0000318"/>
    <property type="project" value="GO_Central"/>
</dbReference>
<gene>
    <name evidence="2" type="ORF">TVAG_212450</name>
</gene>
<organism evidence="2 3">
    <name type="scientific">Trichomonas vaginalis (strain ATCC PRA-98 / G3)</name>
    <dbReference type="NCBI Taxonomy" id="412133"/>
    <lineage>
        <taxon>Eukaryota</taxon>
        <taxon>Metamonada</taxon>
        <taxon>Parabasalia</taxon>
        <taxon>Trichomonadida</taxon>
        <taxon>Trichomonadidae</taxon>
        <taxon>Trichomonas</taxon>
    </lineage>
</organism>
<name>A2E2N5_TRIV3</name>
<dbReference type="VEuPathDB" id="TrichDB:TVAG_212450"/>
<dbReference type="SMR" id="A2E2N5"/>
<feature type="coiled-coil region" evidence="1">
    <location>
        <begin position="204"/>
        <end position="266"/>
    </location>
</feature>
<dbReference type="GO" id="GO:0003682">
    <property type="term" value="F:chromatin binding"/>
    <property type="evidence" value="ECO:0000318"/>
    <property type="project" value="GO_Central"/>
</dbReference>
<dbReference type="RefSeq" id="XP_001325286.1">
    <property type="nucleotide sequence ID" value="XM_001325251.1"/>
</dbReference>
<dbReference type="Proteomes" id="UP000001542">
    <property type="component" value="Unassembled WGS sequence"/>
</dbReference>
<reference evidence="2" key="2">
    <citation type="journal article" date="2007" name="Science">
        <title>Draft genome sequence of the sexually transmitted pathogen Trichomonas vaginalis.</title>
        <authorList>
            <person name="Carlton J.M."/>
            <person name="Hirt R.P."/>
            <person name="Silva J.C."/>
            <person name="Delcher A.L."/>
            <person name="Schatz M."/>
            <person name="Zhao Q."/>
            <person name="Wortman J.R."/>
            <person name="Bidwell S.L."/>
            <person name="Alsmark U.C.M."/>
            <person name="Besteiro S."/>
            <person name="Sicheritz-Ponten T."/>
            <person name="Noel C.J."/>
            <person name="Dacks J.B."/>
            <person name="Foster P.G."/>
            <person name="Simillion C."/>
            <person name="Van de Peer Y."/>
            <person name="Miranda-Saavedra D."/>
            <person name="Barton G.J."/>
            <person name="Westrop G.D."/>
            <person name="Mueller S."/>
            <person name="Dessi D."/>
            <person name="Fiori P.L."/>
            <person name="Ren Q."/>
            <person name="Paulsen I."/>
            <person name="Zhang H."/>
            <person name="Bastida-Corcuera F.D."/>
            <person name="Simoes-Barbosa A."/>
            <person name="Brown M.T."/>
            <person name="Hayes R.D."/>
            <person name="Mukherjee M."/>
            <person name="Okumura C.Y."/>
            <person name="Schneider R."/>
            <person name="Smith A.J."/>
            <person name="Vanacova S."/>
            <person name="Villalvazo M."/>
            <person name="Haas B.J."/>
            <person name="Pertea M."/>
            <person name="Feldblyum T.V."/>
            <person name="Utterback T.R."/>
            <person name="Shu C.L."/>
            <person name="Osoegawa K."/>
            <person name="de Jong P.J."/>
            <person name="Hrdy I."/>
            <person name="Horvathova L."/>
            <person name="Zubacova Z."/>
            <person name="Dolezal P."/>
            <person name="Malik S.B."/>
            <person name="Logsdon J.M. Jr."/>
            <person name="Henze K."/>
            <person name="Gupta A."/>
            <person name="Wang C.C."/>
            <person name="Dunne R.L."/>
            <person name="Upcroft J.A."/>
            <person name="Upcroft P."/>
            <person name="White O."/>
            <person name="Salzberg S.L."/>
            <person name="Tang P."/>
            <person name="Chiu C.-H."/>
            <person name="Lee Y.-S."/>
            <person name="Embley T.M."/>
            <person name="Coombs G.H."/>
            <person name="Mottram J.C."/>
            <person name="Tachezy J."/>
            <person name="Fraser-Liggett C.M."/>
            <person name="Johnson P.J."/>
        </authorList>
    </citation>
    <scope>NUCLEOTIDE SEQUENCE [LARGE SCALE GENOMIC DNA]</scope>
    <source>
        <strain evidence="2">G3</strain>
    </source>
</reference>
<dbReference type="AlphaFoldDB" id="A2E2N5"/>
<accession>A2E2N5</accession>
<protein>
    <submittedName>
        <fullName evidence="2">Uncharacterized protein</fullName>
    </submittedName>
</protein>
<dbReference type="InParanoid" id="A2E2N5"/>
<keyword evidence="3" id="KW-1185">Reference proteome</keyword>
<dbReference type="GO" id="GO:0007076">
    <property type="term" value="P:mitotic chromosome condensation"/>
    <property type="evidence" value="ECO:0000318"/>
    <property type="project" value="GO_Central"/>
</dbReference>
<dbReference type="GO" id="GO:0000793">
    <property type="term" value="C:condensed chromosome"/>
    <property type="evidence" value="ECO:0000318"/>
    <property type="project" value="GO_Central"/>
</dbReference>
<evidence type="ECO:0000256" key="1">
    <source>
        <dbReference type="SAM" id="Coils"/>
    </source>
</evidence>
<feature type="coiled-coil region" evidence="1">
    <location>
        <begin position="81"/>
        <end position="161"/>
    </location>
</feature>
<dbReference type="VEuPathDB" id="TrichDB:TVAGG3_0166230"/>